<dbReference type="RefSeq" id="WP_030095017.1">
    <property type="nucleotide sequence ID" value="NZ_JAPDRD010000001.1"/>
</dbReference>
<evidence type="ECO:0000313" key="3">
    <source>
        <dbReference type="Proteomes" id="UP000180113"/>
    </source>
</evidence>
<proteinExistence type="predicted"/>
<dbReference type="AlphaFoldDB" id="A0AB73LTH3"/>
<dbReference type="Proteomes" id="UP000180113">
    <property type="component" value="Unassembled WGS sequence"/>
</dbReference>
<accession>A0AB73LTH3</accession>
<evidence type="ECO:0000313" key="2">
    <source>
        <dbReference type="EMBL" id="OHT55234.1"/>
    </source>
</evidence>
<gene>
    <name evidence="2" type="ORF">BKG62_03425</name>
</gene>
<protein>
    <recommendedName>
        <fullName evidence="4">ESX-1 secretion-associated protein</fullName>
    </recommendedName>
</protein>
<organism evidence="2 3">
    <name type="scientific">Mycobacteroides chelonae</name>
    <name type="common">Mycobacterium chelonae</name>
    <dbReference type="NCBI Taxonomy" id="1774"/>
    <lineage>
        <taxon>Bacteria</taxon>
        <taxon>Bacillati</taxon>
        <taxon>Actinomycetota</taxon>
        <taxon>Actinomycetes</taxon>
        <taxon>Mycobacteriales</taxon>
        <taxon>Mycobacteriaceae</taxon>
        <taxon>Mycobacteroides</taxon>
    </lineage>
</organism>
<evidence type="ECO:0000256" key="1">
    <source>
        <dbReference type="SAM" id="MobiDB-lite"/>
    </source>
</evidence>
<feature type="region of interest" description="Disordered" evidence="1">
    <location>
        <begin position="113"/>
        <end position="136"/>
    </location>
</feature>
<name>A0AB73LTH3_MYCCH</name>
<comment type="caution">
    <text evidence="2">The sequence shown here is derived from an EMBL/GenBank/DDBJ whole genome shotgun (WGS) entry which is preliminary data.</text>
</comment>
<dbReference type="EMBL" id="MLHW01000001">
    <property type="protein sequence ID" value="OHT55234.1"/>
    <property type="molecule type" value="Genomic_DNA"/>
</dbReference>
<sequence>MENWPTAHLDETRRNMMEAVKAWRSAAVAHGHAVDMYDIAEETDRKGEKADTRGLRPLAQDLRERTAQLVPIDTRYDTTALQASAYACNEALDRINEKHALVAARLNDTATKLDDIAQHYDTPPGKRPRTAPQRPR</sequence>
<reference evidence="2 3" key="1">
    <citation type="submission" date="2016-10" db="EMBL/GenBank/DDBJ databases">
        <title>Evaluation of Human, Animal and Environmental Mycobacterium chelonae Isolates by Core Genome Phylogenomic Analysis, Targeted Gene Comparison, and Anti-microbial Susceptibility Patterns: A Tale of Mistaken Identities.</title>
        <authorList>
            <person name="Fogelson S.B."/>
            <person name="Camus A.C."/>
            <person name="Lorenz W."/>
            <person name="Vasireddy R."/>
            <person name="Vasireddy S."/>
            <person name="Smith T."/>
            <person name="Brown-Elliott B.A."/>
            <person name="Wallace R.J.Jr."/>
            <person name="Hasan N.A."/>
            <person name="Reischl U."/>
            <person name="Sanchez S."/>
        </authorList>
    </citation>
    <scope>NUCLEOTIDE SEQUENCE [LARGE SCALE GENOMIC DNA]</scope>
    <source>
        <strain evidence="2 3">42895</strain>
    </source>
</reference>
<evidence type="ECO:0008006" key="4">
    <source>
        <dbReference type="Google" id="ProtNLM"/>
    </source>
</evidence>